<protein>
    <submittedName>
        <fullName evidence="7">Polyhydroxyalkanoic acid synthase</fullName>
        <ecNumber evidence="7">2.3.1.-</ecNumber>
    </submittedName>
</protein>
<evidence type="ECO:0000256" key="2">
    <source>
        <dbReference type="ARBA" id="ARBA00022490"/>
    </source>
</evidence>
<dbReference type="Pfam" id="PF07167">
    <property type="entry name" value="PhaC_N"/>
    <property type="match status" value="1"/>
</dbReference>
<dbReference type="Gene3D" id="3.40.50.1820">
    <property type="entry name" value="alpha/beta hydrolase"/>
    <property type="match status" value="1"/>
</dbReference>
<dbReference type="KEGG" id="bcai:K788_0007969"/>
<comment type="subcellular location">
    <subcellularLocation>
        <location evidence="1">Cytoplasm</location>
    </subcellularLocation>
</comment>
<dbReference type="PANTHER" id="PTHR36837">
    <property type="entry name" value="POLY(3-HYDROXYALKANOATE) POLYMERASE SUBUNIT PHAC"/>
    <property type="match status" value="1"/>
</dbReference>
<dbReference type="EC" id="2.3.1.-" evidence="7"/>
<feature type="compositionally biased region" description="Low complexity" evidence="5">
    <location>
        <begin position="40"/>
        <end position="59"/>
    </location>
</feature>
<dbReference type="NCBIfam" id="TIGR01838">
    <property type="entry name" value="PHA_synth_I"/>
    <property type="match status" value="1"/>
</dbReference>
<dbReference type="InterPro" id="IPR010941">
    <property type="entry name" value="PhaC_N"/>
</dbReference>
<evidence type="ECO:0000313" key="7">
    <source>
        <dbReference type="EMBL" id="ALL65125.1"/>
    </source>
</evidence>
<dbReference type="AlphaFoldDB" id="A0A0N7JU12"/>
<sequence length="698" mass="77139">MFSTGQGRNAVAIHSLLPREYLPLNPSARTFRLKAGMAASQTSSTSSRTDTSSDRTQQQADAAGVHQWFDAWMNAWRSIGAQAAANGNPFSVPAMPDFAKAATAQAGSLPFANPFFEQLAKQFAQTQAQPNGPAEGQPFNAFFGQAFNPQIAQQFTQQLAGLKVPSASIPSGRLQQLQSDYSREAMQLLQQSTQTSSSGIELKDRRFSSDAWKTTPVYAYTAAWYLLNARYLQELVDALETDQKTRERIRFAVQQWTAAASPSNFFALNPEAQKTLLESNGESLRQGVMNLLNDMQRGKISQTDESRFVVGKNLAMSEGSVVFENELMQLIQYKPRTATVYERPLLIVPPCINKYYILDLQPENSLVAHAVESGHQVYLISWRNADQSIADKGWDDYIGDGVLAAIETTRQISGREQINTLGFCIGGTLLATALAVASARGEHPAASMTLLTAMLDFADTGILDIFVDEAHVQMREQTIGGKNGTPAGLMRGLEFANTFSFLRPNDLVWNYVVDNYLKGRTPMPFDLLYWNSDSTSLPGPMYCWYLRNTYLENRLREPGALTTCGEKVDLTRIDVPTFIYGSREDHIVPWETAYASVPLLTGPRKFVLGASGHIAGVINPPAKKKRSFWSVAGDDKTLPDNPADWFESATETPGSWWPEWTGWLDQFGGKKVKPAAQAGSAEFPVIEPAPGRYVQQRE</sequence>
<evidence type="ECO:0000256" key="3">
    <source>
        <dbReference type="ARBA" id="ARBA00022679"/>
    </source>
</evidence>
<feature type="region of interest" description="Disordered" evidence="5">
    <location>
        <begin position="677"/>
        <end position="698"/>
    </location>
</feature>
<dbReference type="GO" id="GO:0042619">
    <property type="term" value="P:poly-hydroxybutyrate biosynthetic process"/>
    <property type="evidence" value="ECO:0007669"/>
    <property type="project" value="InterPro"/>
</dbReference>
<gene>
    <name evidence="7" type="ORF">K788_0007969</name>
</gene>
<dbReference type="PANTHER" id="PTHR36837:SF5">
    <property type="entry name" value="POLY-3-HYDROXYBUTYRATE SYNTHASE"/>
    <property type="match status" value="1"/>
</dbReference>
<organism evidence="7 8">
    <name type="scientific">Paraburkholderia caribensis MBA4</name>
    <dbReference type="NCBI Taxonomy" id="1323664"/>
    <lineage>
        <taxon>Bacteria</taxon>
        <taxon>Pseudomonadati</taxon>
        <taxon>Pseudomonadota</taxon>
        <taxon>Betaproteobacteria</taxon>
        <taxon>Burkholderiales</taxon>
        <taxon>Burkholderiaceae</taxon>
        <taxon>Paraburkholderia</taxon>
    </lineage>
</organism>
<feature type="domain" description="Poly-beta-hydroxybutyrate polymerase N-terminal" evidence="6">
    <location>
        <begin position="203"/>
        <end position="369"/>
    </location>
</feature>
<evidence type="ECO:0000256" key="5">
    <source>
        <dbReference type="SAM" id="MobiDB-lite"/>
    </source>
</evidence>
<keyword evidence="2" id="KW-0963">Cytoplasm</keyword>
<dbReference type="InterPro" id="IPR029058">
    <property type="entry name" value="AB_hydrolase_fold"/>
</dbReference>
<evidence type="ECO:0000256" key="1">
    <source>
        <dbReference type="ARBA" id="ARBA00004496"/>
    </source>
</evidence>
<reference evidence="7 8" key="1">
    <citation type="journal article" date="2014" name="Genome Announc.">
        <title>Draft Genome Sequence of the Haloacid-Degrading Burkholderia caribensis Strain MBA4.</title>
        <authorList>
            <person name="Pan Y."/>
            <person name="Kong K.F."/>
            <person name="Tsang J.S."/>
        </authorList>
    </citation>
    <scope>NUCLEOTIDE SEQUENCE [LARGE SCALE GENOMIC DNA]</scope>
    <source>
        <strain evidence="7 8">MBA4</strain>
    </source>
</reference>
<dbReference type="Proteomes" id="UP000019146">
    <property type="component" value="Chromosome 1"/>
</dbReference>
<accession>A0A0N7JU12</accession>
<dbReference type="GO" id="GO:0005737">
    <property type="term" value="C:cytoplasm"/>
    <property type="evidence" value="ECO:0007669"/>
    <property type="project" value="UniProtKB-SubCell"/>
</dbReference>
<feature type="region of interest" description="Disordered" evidence="5">
    <location>
        <begin position="35"/>
        <end position="61"/>
    </location>
</feature>
<evidence type="ECO:0000256" key="4">
    <source>
        <dbReference type="ARBA" id="ARBA00023315"/>
    </source>
</evidence>
<dbReference type="SUPFAM" id="SSF53474">
    <property type="entry name" value="alpha/beta-Hydrolases"/>
    <property type="match status" value="1"/>
</dbReference>
<proteinExistence type="predicted"/>
<name>A0A0N7JU12_9BURK</name>
<dbReference type="GO" id="GO:0016746">
    <property type="term" value="F:acyltransferase activity"/>
    <property type="evidence" value="ECO:0007669"/>
    <property type="project" value="UniProtKB-KW"/>
</dbReference>
<evidence type="ECO:0000313" key="8">
    <source>
        <dbReference type="Proteomes" id="UP000019146"/>
    </source>
</evidence>
<dbReference type="InterPro" id="IPR051321">
    <property type="entry name" value="PHA/PHB_synthase"/>
</dbReference>
<evidence type="ECO:0000259" key="6">
    <source>
        <dbReference type="Pfam" id="PF07167"/>
    </source>
</evidence>
<dbReference type="InterPro" id="IPR010963">
    <property type="entry name" value="PHA_synth_I"/>
</dbReference>
<keyword evidence="4 7" id="KW-0012">Acyltransferase</keyword>
<dbReference type="EMBL" id="CP012746">
    <property type="protein sequence ID" value="ALL65125.1"/>
    <property type="molecule type" value="Genomic_DNA"/>
</dbReference>
<keyword evidence="3 7" id="KW-0808">Transferase</keyword>